<sequence>MNEIPKTGEEARQLLADAERELADLNNALGTAVVDHALAVGRKDAKAIEKFNTVAQATQSKLPEAREKVTYLKDMSDRLAYAEARLARDQRVSRHKEIQPEAEKASKLLVSKRARVVEAARELIDASLSLRDTCRDTRELRSEYNALHAEFGNGNRIEWVGLDYWRIEVAPGLPMREALSGLRGRKRGERTNRAISPLKTIDSMSAKVRKAK</sequence>
<evidence type="ECO:0000313" key="2">
    <source>
        <dbReference type="EMBL" id="MDG0868003.1"/>
    </source>
</evidence>
<comment type="caution">
    <text evidence="2">The sequence shown here is derived from an EMBL/GenBank/DDBJ whole genome shotgun (WGS) entry which is preliminary data.</text>
</comment>
<dbReference type="RefSeq" id="WP_342836013.1">
    <property type="nucleotide sequence ID" value="NZ_WMBE01000006.1"/>
</dbReference>
<dbReference type="EMBL" id="WMBE01000006">
    <property type="protein sequence ID" value="MDG0868003.1"/>
    <property type="molecule type" value="Genomic_DNA"/>
</dbReference>
<evidence type="ECO:0000256" key="1">
    <source>
        <dbReference type="SAM" id="Coils"/>
    </source>
</evidence>
<keyword evidence="1" id="KW-0175">Coiled coil</keyword>
<proteinExistence type="predicted"/>
<dbReference type="Proteomes" id="UP001321249">
    <property type="component" value="Unassembled WGS sequence"/>
</dbReference>
<accession>A0ABD4XTP8</accession>
<evidence type="ECO:0000313" key="3">
    <source>
        <dbReference type="Proteomes" id="UP001321249"/>
    </source>
</evidence>
<organism evidence="2 3">
    <name type="scientific">Candidatus Lucifugimonas marina</name>
    <dbReference type="NCBI Taxonomy" id="3038979"/>
    <lineage>
        <taxon>Bacteria</taxon>
        <taxon>Bacillati</taxon>
        <taxon>Chloroflexota</taxon>
        <taxon>Dehalococcoidia</taxon>
        <taxon>SAR202 cluster</taxon>
        <taxon>Candidatus Lucifugimonadales</taxon>
        <taxon>Candidatus Lucifugimonadaceae</taxon>
        <taxon>Candidatus Lucifugimonas</taxon>
    </lineage>
</organism>
<name>A0ABD4XTP8_9CHLR</name>
<protein>
    <submittedName>
        <fullName evidence="2">Uncharacterized protein</fullName>
    </submittedName>
</protein>
<gene>
    <name evidence="2" type="ORF">GKO46_13115</name>
</gene>
<reference evidence="2 3" key="1">
    <citation type="submission" date="2019-11" db="EMBL/GenBank/DDBJ databases">
        <authorList>
            <person name="Cho J.-C."/>
        </authorList>
    </citation>
    <scope>NUCLEOTIDE SEQUENCE [LARGE SCALE GENOMIC DNA]</scope>
    <source>
        <strain evidence="2 3">JH702</strain>
    </source>
</reference>
<dbReference type="AlphaFoldDB" id="A0ABD4XTP8"/>
<feature type="coiled-coil region" evidence="1">
    <location>
        <begin position="8"/>
        <end position="35"/>
    </location>
</feature>